<evidence type="ECO:0000313" key="1">
    <source>
        <dbReference type="EMBL" id="RVT90596.1"/>
    </source>
</evidence>
<dbReference type="SUPFAM" id="SSF56529">
    <property type="entry name" value="FAH"/>
    <property type="match status" value="1"/>
</dbReference>
<accession>A0A437LZ33</accession>
<name>A0A437LZ33_9PROT</name>
<proteinExistence type="predicted"/>
<evidence type="ECO:0008006" key="3">
    <source>
        <dbReference type="Google" id="ProtNLM"/>
    </source>
</evidence>
<sequence>MGSLVVGSGEAVGDPARLDEAPVILEVEGAEPFTGNASVIDGGAFGPLLAFVQTALARGYSLKAGQVIASGSCTGYIEVPAGKLVTARFPAINGVVTMRFAEPA</sequence>
<dbReference type="AlphaFoldDB" id="A0A437LZ33"/>
<dbReference type="InterPro" id="IPR036663">
    <property type="entry name" value="Fumarylacetoacetase_C_sf"/>
</dbReference>
<protein>
    <recommendedName>
        <fullName evidence="3">2-keto-4-pentenoate hydratase</fullName>
    </recommendedName>
</protein>
<dbReference type="Proteomes" id="UP000282957">
    <property type="component" value="Unassembled WGS sequence"/>
</dbReference>
<dbReference type="EMBL" id="SACL01000013">
    <property type="protein sequence ID" value="RVT90596.1"/>
    <property type="molecule type" value="Genomic_DNA"/>
</dbReference>
<comment type="caution">
    <text evidence="1">The sequence shown here is derived from an EMBL/GenBank/DDBJ whole genome shotgun (WGS) entry which is preliminary data.</text>
</comment>
<reference evidence="1 2" key="1">
    <citation type="submission" date="2019-01" db="EMBL/GenBank/DDBJ databases">
        <authorList>
            <person name="Chen W.-M."/>
        </authorList>
    </citation>
    <scope>NUCLEOTIDE SEQUENCE [LARGE SCALE GENOMIC DNA]</scope>
    <source>
        <strain evidence="1 2">CCP-6</strain>
    </source>
</reference>
<organism evidence="1 2">
    <name type="scientific">Rhodovarius crocodyli</name>
    <dbReference type="NCBI Taxonomy" id="1979269"/>
    <lineage>
        <taxon>Bacteria</taxon>
        <taxon>Pseudomonadati</taxon>
        <taxon>Pseudomonadota</taxon>
        <taxon>Alphaproteobacteria</taxon>
        <taxon>Acetobacterales</taxon>
        <taxon>Roseomonadaceae</taxon>
        <taxon>Rhodovarius</taxon>
    </lineage>
</organism>
<dbReference type="Gene3D" id="3.90.850.10">
    <property type="entry name" value="Fumarylacetoacetase-like, C-terminal domain"/>
    <property type="match status" value="1"/>
</dbReference>
<dbReference type="GO" id="GO:0003824">
    <property type="term" value="F:catalytic activity"/>
    <property type="evidence" value="ECO:0007669"/>
    <property type="project" value="InterPro"/>
</dbReference>
<keyword evidence="2" id="KW-1185">Reference proteome</keyword>
<evidence type="ECO:0000313" key="2">
    <source>
        <dbReference type="Proteomes" id="UP000282957"/>
    </source>
</evidence>
<gene>
    <name evidence="1" type="ORF">EOD42_23475</name>
</gene>
<dbReference type="OrthoDB" id="9792137at2"/>